<name>A0A8J4ETB0_9CHLO</name>
<accession>A0A8J4ETB0</accession>
<comment type="caution">
    <text evidence="1">The sequence shown here is derived from an EMBL/GenBank/DDBJ whole genome shotgun (WGS) entry which is preliminary data.</text>
</comment>
<sequence length="182" mass="18997">MGLGPRVKGQRRYSALAPQRRLNGAVLQPPPISSDDTPAGVCIGNGRGGMPVYAGREVEVGPMGGKGRRAASSASASGLEWRAVKGAAAAAAAGVLAAARKTAQLRAVRNPDLVEFVHVVCRTVVGSLIIFCEMHLSAFAYCYCAEGTEGFMLLGRFLSGDGMGVTLAGFLWNVSLPWSRCD</sequence>
<organism evidence="1 2">
    <name type="scientific">Volvox africanus</name>
    <dbReference type="NCBI Taxonomy" id="51714"/>
    <lineage>
        <taxon>Eukaryota</taxon>
        <taxon>Viridiplantae</taxon>
        <taxon>Chlorophyta</taxon>
        <taxon>core chlorophytes</taxon>
        <taxon>Chlorophyceae</taxon>
        <taxon>CS clade</taxon>
        <taxon>Chlamydomonadales</taxon>
        <taxon>Volvocaceae</taxon>
        <taxon>Volvox</taxon>
    </lineage>
</organism>
<protein>
    <submittedName>
        <fullName evidence="1">Uncharacterized protein</fullName>
    </submittedName>
</protein>
<proteinExistence type="predicted"/>
<gene>
    <name evidence="1" type="ORF">Vafri_3064</name>
</gene>
<evidence type="ECO:0000313" key="2">
    <source>
        <dbReference type="Proteomes" id="UP000747399"/>
    </source>
</evidence>
<dbReference type="Proteomes" id="UP000747399">
    <property type="component" value="Unassembled WGS sequence"/>
</dbReference>
<dbReference type="AlphaFoldDB" id="A0A8J4ETB0"/>
<evidence type="ECO:0000313" key="1">
    <source>
        <dbReference type="EMBL" id="GIL45955.1"/>
    </source>
</evidence>
<reference evidence="1" key="1">
    <citation type="journal article" date="2021" name="Proc. Natl. Acad. Sci. U.S.A.">
        <title>Three genomes in the algal genus Volvox reveal the fate of a haploid sex-determining region after a transition to homothallism.</title>
        <authorList>
            <person name="Yamamoto K."/>
            <person name="Hamaji T."/>
            <person name="Kawai-Toyooka H."/>
            <person name="Matsuzaki R."/>
            <person name="Takahashi F."/>
            <person name="Nishimura Y."/>
            <person name="Kawachi M."/>
            <person name="Noguchi H."/>
            <person name="Minakuchi Y."/>
            <person name="Umen J.G."/>
            <person name="Toyoda A."/>
            <person name="Nozaki H."/>
        </authorList>
    </citation>
    <scope>NUCLEOTIDE SEQUENCE</scope>
    <source>
        <strain evidence="1">NIES-3780</strain>
    </source>
</reference>
<dbReference type="EMBL" id="BNCO01000003">
    <property type="protein sequence ID" value="GIL45955.1"/>
    <property type="molecule type" value="Genomic_DNA"/>
</dbReference>
<keyword evidence="2" id="KW-1185">Reference proteome</keyword>